<dbReference type="RefSeq" id="WP_186970496.1">
    <property type="nucleotide sequence ID" value="NZ_JACOPK010000010.1"/>
</dbReference>
<sequence>MLLLTALLCGCGTDENSGKDVRAHYENISGFSAHVKILSETDDFTMAFELDYAYNKEDVDVFTITAPESVSGVSGRIAGDSEATLALQYDDLVLDDARPVRPGMTPADAVFGVVCALRDTPADESWRESADGTALTVLHYRSESGDETIEKLVWLREDNMQPVYAELFADGTRELSIRFTSYQENGG</sequence>
<keyword evidence="2" id="KW-1185">Reference proteome</keyword>
<proteinExistence type="predicted"/>
<dbReference type="EMBL" id="JACOPK010000010">
    <property type="protein sequence ID" value="MBC5696389.1"/>
    <property type="molecule type" value="Genomic_DNA"/>
</dbReference>
<comment type="caution">
    <text evidence="1">The sequence shown here is derived from an EMBL/GenBank/DDBJ whole genome shotgun (WGS) entry which is preliminary data.</text>
</comment>
<name>A0ABR7GQ06_9FIRM</name>
<protein>
    <recommendedName>
        <fullName evidence="3">Lipoprotein</fullName>
    </recommendedName>
</protein>
<gene>
    <name evidence="1" type="ORF">H8S02_10600</name>
</gene>
<organism evidence="1 2">
    <name type="scientific">Agathobaculum hominis</name>
    <dbReference type="NCBI Taxonomy" id="2763014"/>
    <lineage>
        <taxon>Bacteria</taxon>
        <taxon>Bacillati</taxon>
        <taxon>Bacillota</taxon>
        <taxon>Clostridia</taxon>
        <taxon>Eubacteriales</taxon>
        <taxon>Butyricicoccaceae</taxon>
        <taxon>Agathobaculum</taxon>
    </lineage>
</organism>
<evidence type="ECO:0000313" key="2">
    <source>
        <dbReference type="Proteomes" id="UP000641741"/>
    </source>
</evidence>
<evidence type="ECO:0000313" key="1">
    <source>
        <dbReference type="EMBL" id="MBC5696389.1"/>
    </source>
</evidence>
<reference evidence="1 2" key="1">
    <citation type="submission" date="2020-08" db="EMBL/GenBank/DDBJ databases">
        <title>Genome public.</title>
        <authorList>
            <person name="Liu C."/>
            <person name="Sun Q."/>
        </authorList>
    </citation>
    <scope>NUCLEOTIDE SEQUENCE [LARGE SCALE GENOMIC DNA]</scope>
    <source>
        <strain evidence="1 2">M2</strain>
    </source>
</reference>
<evidence type="ECO:0008006" key="3">
    <source>
        <dbReference type="Google" id="ProtNLM"/>
    </source>
</evidence>
<dbReference type="Proteomes" id="UP000641741">
    <property type="component" value="Unassembled WGS sequence"/>
</dbReference>
<accession>A0ABR7GQ06</accession>